<name>W8BHE0_CERCA</name>
<protein>
    <submittedName>
        <fullName evidence="6">Ectopic P granules protein 5</fullName>
    </submittedName>
</protein>
<reference evidence="6" key="2">
    <citation type="journal article" date="2014" name="BMC Genomics">
        <title>A genomic perspective to assessing quality of mass-reared SIT flies used in Mediterranean fruit fly (Ceratitis capitata) eradication in California.</title>
        <authorList>
            <person name="Calla B."/>
            <person name="Hall B."/>
            <person name="Hou S."/>
            <person name="Geib S.M."/>
        </authorList>
    </citation>
    <scope>NUCLEOTIDE SEQUENCE</scope>
</reference>
<comment type="similarity">
    <text evidence="1">Belongs to the EPG5 family.</text>
</comment>
<organism evidence="6">
    <name type="scientific">Ceratitis capitata</name>
    <name type="common">Mediterranean fruit fly</name>
    <name type="synonym">Tephritis capitata</name>
    <dbReference type="NCBI Taxonomy" id="7213"/>
    <lineage>
        <taxon>Eukaryota</taxon>
        <taxon>Metazoa</taxon>
        <taxon>Ecdysozoa</taxon>
        <taxon>Arthropoda</taxon>
        <taxon>Hexapoda</taxon>
        <taxon>Insecta</taxon>
        <taxon>Pterygota</taxon>
        <taxon>Neoptera</taxon>
        <taxon>Endopterygota</taxon>
        <taxon>Diptera</taxon>
        <taxon>Brachycera</taxon>
        <taxon>Muscomorpha</taxon>
        <taxon>Tephritoidea</taxon>
        <taxon>Tephritidae</taxon>
        <taxon>Ceratitis</taxon>
        <taxon>Ceratitis</taxon>
    </lineage>
</organism>
<keyword evidence="2" id="KW-0072">Autophagy</keyword>
<dbReference type="Pfam" id="PF26106">
    <property type="entry name" value="TPR_Epg5_C"/>
    <property type="match status" value="1"/>
</dbReference>
<dbReference type="CTD" id="57724"/>
<dbReference type="KEGG" id="ccat:101457643"/>
<dbReference type="Pfam" id="PF26573">
    <property type="entry name" value="TPR_Epg5_2"/>
    <property type="match status" value="1"/>
</dbReference>
<reference evidence="6" key="1">
    <citation type="submission" date="2013-07" db="EMBL/GenBank/DDBJ databases">
        <authorList>
            <person name="Geib S."/>
        </authorList>
    </citation>
    <scope>NUCLEOTIDE SEQUENCE</scope>
</reference>
<gene>
    <name evidence="6" type="primary">EPG5</name>
</gene>
<evidence type="ECO:0000259" key="5">
    <source>
        <dbReference type="Pfam" id="PF26573"/>
    </source>
</evidence>
<evidence type="ECO:0000256" key="2">
    <source>
        <dbReference type="ARBA" id="ARBA00023006"/>
    </source>
</evidence>
<accession>W8BHE0</accession>
<feature type="region of interest" description="Disordered" evidence="3">
    <location>
        <begin position="1"/>
        <end position="20"/>
    </location>
</feature>
<dbReference type="PANTHER" id="PTHR31139:SF4">
    <property type="entry name" value="ECTOPIC P GRANULES PROTEIN 5 HOMOLOG"/>
    <property type="match status" value="1"/>
</dbReference>
<dbReference type="InterPro" id="IPR058750">
    <property type="entry name" value="TPR_Epg5"/>
</dbReference>
<dbReference type="InterPro" id="IPR059030">
    <property type="entry name" value="TPR_Epg5_mid"/>
</dbReference>
<evidence type="ECO:0000256" key="1">
    <source>
        <dbReference type="ARBA" id="ARBA00010948"/>
    </source>
</evidence>
<evidence type="ECO:0000256" key="3">
    <source>
        <dbReference type="SAM" id="MobiDB-lite"/>
    </source>
</evidence>
<dbReference type="EMBL" id="GAMC01013904">
    <property type="protein sequence ID" value="JAB92651.1"/>
    <property type="molecule type" value="mRNA"/>
</dbReference>
<feature type="domain" description="Epg5-like TPR" evidence="5">
    <location>
        <begin position="1179"/>
        <end position="1368"/>
    </location>
</feature>
<dbReference type="InterPro" id="IPR051436">
    <property type="entry name" value="Autophagy-related_EPG5"/>
</dbReference>
<feature type="domain" description="Epg5-like central TPR repeats" evidence="4">
    <location>
        <begin position="1620"/>
        <end position="2015"/>
    </location>
</feature>
<sequence>MATLEKPKVRTKKTKVKEKPEVSRNSFLQVENQVKEEVENATTSRLEPIENMQSVDFAQFNTTNSRDIVSQDCFIASEYVEPTQDIKISDRKSPSEISQPEEISQVTACQEATTVDAQNTNDHNQVPSAPLSDVSECMPSQVVPVAITPILQYPKLSPLQLEETKSNIVYRPSKSSSPKYYFTNSQLLPFTTEQQKQLYHCADLELVKQFELDFLMNSLLEVYESDPLYAALLEYYNLQSKISVNMYDVEKARTILTNEQKHIWTEVPVTKTFSGTCGDRVILKETVTYNVAQVDGKKWENTSAALNNVYELVCHTYTTNLITAKITKVKIDQMINDVVSAECLVTIAQKEKITLQKVFEPSVIPYVAQLRRSISILFNFMRKLSPNKDFSNDLKTWIRKLISLHLLVATKEDHWFLLFNILRCPSGVGDWATELLQIPCGAETPSTNPPGSSKNEMPLDLNSSEMSNCIATLQILLLPISKRNEYLKDFEKSHKEISDPVREERWILIDSDGEDSHNANGECVGLKESDLIALLNQIPFEKMFISALKIEKFLNDYVISPDLILANDVLRVLIFFSRLIDIFGEGMLTYNTERYKQLAKRLGRLIRHTLQYSTDYYEIFMHNTIPKDAKTCERISVELNTLLFKACNYIYRSRNLGTWQYFSSLPFHSLDREITWQTFYYLNVGFPAELPPNQTDYSEIINTPEFWKHFEIANADSSAEDLYYLLQAFFEIANERDRAKDWDLIRTICLHIFNVGFLNVNTREFCYKTSRDMLVNLTLSYEDLITCILIQLKARFNEIENGTYLIKSLPLENWKPGMDSFEILSNWLLHFDYSSQENMLARVVISHLNWGFDYDGRLFLPHNIHIRMACLISEALNKHAPEVIGLTGISEGMRQVSSLIDFSLTTKEQFSTWCWTMVSLLRLHLMDQGAESIKRTLLNPTEPLMFVPELEQIDTIYQGVSENRPLAVYVAILVSLHGHTIPLICQRGLELIKLLLNDYRHAAVIRCLELIVPLFLETPETLASCENFHAILNALLSADRSYLKMAKDIIYPNSIGPVLQLLDNMIHRQITSYTEYGLTTPLSLINVWLNLLTSLPNWQNTNVVYLLDVILRIAYQFSDARYQAIEFFQNYFKGCFEWKGTSKMSTLKTLFGSVQLRVPTVSPLQSWLALVLLEIEFKTQESHFWSEFLRELALTNGKSALEIALKKTLTAFKETNTFPAQQLVVYKYGNLVASMDISHPLFPIACQKFFELFLSRVPLQSGEYSFVGTYGVSDKLYDFNVSLMKKISSNIKAADAFYTNEAKKRAAEENLSIFYSDCARIMKSYDLWLHETVINQHSKDDCNFPPQYNNEKLREILNGNTSHWTEFLYLPDIRKVQKQQAQQWAQSCYRSKSIKQLRTPLPPKTHIEPHERIKQHLSSYDKRLEAPTFTKPVVSIPTEITKSTFSELKEQLKTLNSMATKFHYHTSELNSLNRNYLEKVMKLQKMVAYEEIKLKSCNSLLFNRQCSNPARIITKLEKIRVDSAVEAKINKNIERRDKIINGMLTLNVEEFARCVEPLSCIMRILIASNATQRSTVATNTGIHMFYTIVENLTDVTMKFQPTNDLYSQLLCDLNIFIHENQEQQGLSILELVLKRPDLIKQLSGAFVPFRTPPQSFLNMYKFLVDSYLKRCDKKILFVLLSKFDLVTWLETFHPKLNEINQLLHLILQGLECWSQPDSNLLQDQFRRHLVHVFDYDFPQHYGEVLQLVLDRISEQKLMPVVLLDVLNSLLGRFKCKNMLGNTKSDEIIEISKDFASRQNLFNLKGATDTVLLFARHFQKERLHHGLHGLYPKHKDYVNPLAMWFSCMGHVVVVTAICTFQDKLADQISDTVFGSIIELYSPWLVPYTQDTLQQSPANWIRQLTVQDKILLPWSEQHTPKSKIMVKCLIDSINFLLENLPVSYVAIAHMFSWYVHHFAIPKIEFYVYGNIHEGMGALPWERFKPQPTHIDLFYDNLQKFVPSAHAMLAHIFIRINWTAWFEETFPIIPHNMQSKLISRLFTVFVKISFEPNIHININTSKILEDAIQYPWYMVSYAELESLFKWFVTTIDYPIILQMPTETNYADRAVLDLLRLSCAMMPEKAAAWESIMQPIHYATAKRILYTRNHVVLLCLAVTKNPKLMSTKEGMNAFNAAFTELLNTIDKSVRATGGIKNVDEQKREALNLMVEILMPMQTQRVETSNQLVDTLIQWQAHCEPGNFLLCTTLNAIGHMKTFVTGIYPLLESTIAHYFRSSPESASWHTPNWKTLKEILQTSFDKMDLMPILRGPFFLTLHIFFVYKMEQITNIGDKITFLQDVCQLVEGCKTDAYTEPRLALVWCAIISHGCQILYETQNVKKVLTMFTSYMCITSTQSEGWGDTLLGAIGLKTGVITNKRKALARSFACVLYSLFPIARPTGPYPNDEFSLSLHELTVLLANKKFADIKQQIITAIGIIKDENTPALRDVPQLVFRLISLFYSNAFITTAPELWEFDSKLT</sequence>
<dbReference type="GeneID" id="101457643"/>
<dbReference type="PANTHER" id="PTHR31139">
    <property type="entry name" value="ECTOPIC P GRANULES PROTEIN 5 HOMOLOG"/>
    <property type="match status" value="1"/>
</dbReference>
<evidence type="ECO:0000313" key="6">
    <source>
        <dbReference type="EMBL" id="JAB92651.1"/>
    </source>
</evidence>
<evidence type="ECO:0000259" key="4">
    <source>
        <dbReference type="Pfam" id="PF26103"/>
    </source>
</evidence>
<dbReference type="GO" id="GO:0097352">
    <property type="term" value="P:autophagosome maturation"/>
    <property type="evidence" value="ECO:0007669"/>
    <property type="project" value="TreeGrafter"/>
</dbReference>
<dbReference type="Pfam" id="PF26103">
    <property type="entry name" value="TPR_Epg5"/>
    <property type="match status" value="1"/>
</dbReference>
<dbReference type="OrthoDB" id="75419at2759"/>
<dbReference type="GO" id="GO:0005737">
    <property type="term" value="C:cytoplasm"/>
    <property type="evidence" value="ECO:0007669"/>
    <property type="project" value="TreeGrafter"/>
</dbReference>
<proteinExistence type="evidence at transcript level"/>